<keyword evidence="2" id="KW-1185">Reference proteome</keyword>
<dbReference type="Pfam" id="PF11951">
    <property type="entry name" value="Fungal_trans_2"/>
    <property type="match status" value="1"/>
</dbReference>
<evidence type="ECO:0008006" key="3">
    <source>
        <dbReference type="Google" id="ProtNLM"/>
    </source>
</evidence>
<proteinExistence type="predicted"/>
<gene>
    <name evidence="1" type="ORF">LTR84_001238</name>
</gene>
<dbReference type="InterPro" id="IPR021858">
    <property type="entry name" value="Fun_TF"/>
</dbReference>
<evidence type="ECO:0000313" key="1">
    <source>
        <dbReference type="EMBL" id="KAK5065400.1"/>
    </source>
</evidence>
<reference evidence="1 2" key="1">
    <citation type="submission" date="2023-08" db="EMBL/GenBank/DDBJ databases">
        <title>Black Yeasts Isolated from many extreme environments.</title>
        <authorList>
            <person name="Coleine C."/>
            <person name="Stajich J.E."/>
            <person name="Selbmann L."/>
        </authorList>
    </citation>
    <scope>NUCLEOTIDE SEQUENCE [LARGE SCALE GENOMIC DNA]</scope>
    <source>
        <strain evidence="1 2">CCFEE 5792</strain>
    </source>
</reference>
<accession>A0AAV9NWS6</accession>
<name>A0AAV9NWS6_9EURO</name>
<organism evidence="1 2">
    <name type="scientific">Exophiala bonariae</name>
    <dbReference type="NCBI Taxonomy" id="1690606"/>
    <lineage>
        <taxon>Eukaryota</taxon>
        <taxon>Fungi</taxon>
        <taxon>Dikarya</taxon>
        <taxon>Ascomycota</taxon>
        <taxon>Pezizomycotina</taxon>
        <taxon>Eurotiomycetes</taxon>
        <taxon>Chaetothyriomycetidae</taxon>
        <taxon>Chaetothyriales</taxon>
        <taxon>Herpotrichiellaceae</taxon>
        <taxon>Exophiala</taxon>
    </lineage>
</organism>
<evidence type="ECO:0000313" key="2">
    <source>
        <dbReference type="Proteomes" id="UP001358417"/>
    </source>
</evidence>
<dbReference type="AlphaFoldDB" id="A0AAV9NWS6"/>
<protein>
    <recommendedName>
        <fullName evidence="3">Acriflavine sensitivity control protein acr-2</fullName>
    </recommendedName>
</protein>
<dbReference type="Proteomes" id="UP001358417">
    <property type="component" value="Unassembled WGS sequence"/>
</dbReference>
<dbReference type="GeneID" id="89969460"/>
<dbReference type="RefSeq" id="XP_064712724.1">
    <property type="nucleotide sequence ID" value="XM_064844864.1"/>
</dbReference>
<comment type="caution">
    <text evidence="1">The sequence shown here is derived from an EMBL/GenBank/DDBJ whole genome shotgun (WGS) entry which is preliminary data.</text>
</comment>
<sequence>MGYYVLGSAFSSPKPPPGDENQHLKLIEMLERGELNSYLSCPANFLQAILLASHFTRPVDDLSLDDPKDAQQYRLQHGLELMERVNSFDLNAWAAGVQGLALQNDYRSRLHVASAHRSAICLYINRVVSGGALLDGSSVKTLVADIIDHLSLIRPGNHLLKSTSWPTFIAGIETKDPKQQRWAVDHLSALWGMLPWGYLHTAMEMLGMMWQSDKEPPAQSVAGRDGWPRHLLGKDWIVV</sequence>
<dbReference type="EMBL" id="JAVRRD010000001">
    <property type="protein sequence ID" value="KAK5065400.1"/>
    <property type="molecule type" value="Genomic_DNA"/>
</dbReference>